<protein>
    <submittedName>
        <fullName evidence="2">Alkyl hydroperoxide reductase AhpD</fullName>
        <ecNumber evidence="2">1.11.1.15</ecNumber>
    </submittedName>
</protein>
<dbReference type="PANTHER" id="PTHR33930:SF7">
    <property type="entry name" value="ALKYL HYDROPEROXIDE REDUCTASE AHPD"/>
    <property type="match status" value="1"/>
</dbReference>
<dbReference type="PANTHER" id="PTHR33930">
    <property type="entry name" value="ALKYL HYDROPEROXIDE REDUCTASE AHPD"/>
    <property type="match status" value="1"/>
</dbReference>
<dbReference type="SUPFAM" id="SSF69118">
    <property type="entry name" value="AhpD-like"/>
    <property type="match status" value="2"/>
</dbReference>
<dbReference type="InterPro" id="IPR029032">
    <property type="entry name" value="AhpD-like"/>
</dbReference>
<evidence type="ECO:0000313" key="2">
    <source>
        <dbReference type="EMBL" id="QDU63993.1"/>
    </source>
</evidence>
<gene>
    <name evidence="2" type="primary">ahpD</name>
    <name evidence="2" type="ORF">Pan216_48740</name>
</gene>
<dbReference type="OrthoDB" id="9801997at2"/>
<dbReference type="GO" id="GO:0045454">
    <property type="term" value="P:cell redox homeostasis"/>
    <property type="evidence" value="ECO:0007669"/>
    <property type="project" value="TreeGrafter"/>
</dbReference>
<dbReference type="AlphaFoldDB" id="A0A518BAQ1"/>
<dbReference type="EMBL" id="CP036279">
    <property type="protein sequence ID" value="QDU63993.1"/>
    <property type="molecule type" value="Genomic_DNA"/>
</dbReference>
<reference evidence="2 3" key="1">
    <citation type="submission" date="2019-02" db="EMBL/GenBank/DDBJ databases">
        <title>Deep-cultivation of Planctomycetes and their phenomic and genomic characterization uncovers novel biology.</title>
        <authorList>
            <person name="Wiegand S."/>
            <person name="Jogler M."/>
            <person name="Boedeker C."/>
            <person name="Pinto D."/>
            <person name="Vollmers J."/>
            <person name="Rivas-Marin E."/>
            <person name="Kohn T."/>
            <person name="Peeters S.H."/>
            <person name="Heuer A."/>
            <person name="Rast P."/>
            <person name="Oberbeckmann S."/>
            <person name="Bunk B."/>
            <person name="Jeske O."/>
            <person name="Meyerdierks A."/>
            <person name="Storesund J.E."/>
            <person name="Kallscheuer N."/>
            <person name="Luecker S."/>
            <person name="Lage O.M."/>
            <person name="Pohl T."/>
            <person name="Merkel B.J."/>
            <person name="Hornburger P."/>
            <person name="Mueller R.-W."/>
            <person name="Bruemmer F."/>
            <person name="Labrenz M."/>
            <person name="Spormann A.M."/>
            <person name="Op den Camp H."/>
            <person name="Overmann J."/>
            <person name="Amann R."/>
            <person name="Jetten M.S.M."/>
            <person name="Mascher T."/>
            <person name="Medema M.H."/>
            <person name="Devos D.P."/>
            <person name="Kaster A.-K."/>
            <person name="Ovreas L."/>
            <person name="Rohde M."/>
            <person name="Galperin M.Y."/>
            <person name="Jogler C."/>
        </authorList>
    </citation>
    <scope>NUCLEOTIDE SEQUENCE [LARGE SCALE GENOMIC DNA]</scope>
    <source>
        <strain evidence="2 3">Pan216</strain>
    </source>
</reference>
<feature type="domain" description="Carboxymuconolactone decarboxylase-like" evidence="1">
    <location>
        <begin position="46"/>
        <end position="109"/>
    </location>
</feature>
<accession>A0A518BAQ1</accession>
<name>A0A518BAQ1_9BACT</name>
<dbReference type="NCBIfam" id="TIGR00778">
    <property type="entry name" value="ahpD_dom"/>
    <property type="match status" value="1"/>
</dbReference>
<organism evidence="2 3">
    <name type="scientific">Kolteria novifilia</name>
    <dbReference type="NCBI Taxonomy" id="2527975"/>
    <lineage>
        <taxon>Bacteria</taxon>
        <taxon>Pseudomonadati</taxon>
        <taxon>Planctomycetota</taxon>
        <taxon>Planctomycetia</taxon>
        <taxon>Kolteriales</taxon>
        <taxon>Kolteriaceae</taxon>
        <taxon>Kolteria</taxon>
    </lineage>
</organism>
<dbReference type="RefSeq" id="WP_145261882.1">
    <property type="nucleotide sequence ID" value="NZ_CP036279.1"/>
</dbReference>
<dbReference type="InterPro" id="IPR004675">
    <property type="entry name" value="AhpD_core"/>
</dbReference>
<sequence length="208" mass="22821">MSPVAPVSESEAVDKTAQTYGRIKEMLGSDTIPEPFLYYGRVPAFLQDFYMNVKKFVYTDGKLDAKLKALIALCVARSMHCKMWIDPLTERCKSLGYSDQELADALAIVSTCYMYNIFFKFRDIAGSDVFGGMSVGLRAHAFGNTSLDDKTVELINVVISDINACKPCTSGHVTKARDLKIPDEAIQEAIQCAATIAAGCTFLNSVDE</sequence>
<evidence type="ECO:0000259" key="1">
    <source>
        <dbReference type="Pfam" id="PF02627"/>
    </source>
</evidence>
<proteinExistence type="predicted"/>
<dbReference type="Pfam" id="PF02627">
    <property type="entry name" value="CMD"/>
    <property type="match status" value="2"/>
</dbReference>
<dbReference type="InterPro" id="IPR003779">
    <property type="entry name" value="CMD-like"/>
</dbReference>
<dbReference type="GO" id="GO:0032843">
    <property type="term" value="F:hydroperoxide reductase activity"/>
    <property type="evidence" value="ECO:0007669"/>
    <property type="project" value="TreeGrafter"/>
</dbReference>
<dbReference type="KEGG" id="knv:Pan216_48740"/>
<dbReference type="GO" id="GO:0051920">
    <property type="term" value="F:peroxiredoxin activity"/>
    <property type="evidence" value="ECO:0007669"/>
    <property type="project" value="InterPro"/>
</dbReference>
<keyword evidence="3" id="KW-1185">Reference proteome</keyword>
<keyword evidence="2" id="KW-0575">Peroxidase</keyword>
<dbReference type="Proteomes" id="UP000317093">
    <property type="component" value="Chromosome"/>
</dbReference>
<dbReference type="Gene3D" id="1.20.1290.10">
    <property type="entry name" value="AhpD-like"/>
    <property type="match status" value="1"/>
</dbReference>
<keyword evidence="2" id="KW-0560">Oxidoreductase</keyword>
<dbReference type="GO" id="GO:0015036">
    <property type="term" value="F:disulfide oxidoreductase activity"/>
    <property type="evidence" value="ECO:0007669"/>
    <property type="project" value="TreeGrafter"/>
</dbReference>
<feature type="domain" description="Carboxymuconolactone decarboxylase-like" evidence="1">
    <location>
        <begin position="137"/>
        <end position="204"/>
    </location>
</feature>
<dbReference type="EC" id="1.11.1.15" evidence="2"/>
<evidence type="ECO:0000313" key="3">
    <source>
        <dbReference type="Proteomes" id="UP000317093"/>
    </source>
</evidence>